<evidence type="ECO:0000313" key="4">
    <source>
        <dbReference type="Proteomes" id="UP000319342"/>
    </source>
</evidence>
<dbReference type="PANTHER" id="PTHR45947">
    <property type="entry name" value="SULFOQUINOVOSYL TRANSFERASE SQD2"/>
    <property type="match status" value="1"/>
</dbReference>
<keyword evidence="4" id="KW-1185">Reference proteome</keyword>
<sequence>MKVLFFNELSDPRIGSSVRQMYSHAERLRELGHETAVVTCTQDEARARPGEFAEEEICGTRVFVIHSDYPVRLRAWVSLDNPRVREPLRRILDAFGPDVVHAHLIHTHLGYGSLTAARRAGAAVVLTTHDVMTFCYQKLTCFHGGEQARGEKRDYAAHWSKCIPCQRLRYRPGRNARIRAVLERDVDRLTTVSHELKTVLEANRIRVDRVVWNAVRPQTTFPTPDEIAAFRAKRGLTGVPLIAIGGRLHEQKGVGKLLEMLAILRRDIPDVRLIVMGKRDVYDREFADQARLLDVDDAVVPTGWLDGDELQQAYGAVDVFVTPSICFDTFGLVNLEAMEHGKPVVATTFGGSQEVVLDGVTGAIANPFDVAGFAARIAEFLENPRLRAEAGEAGRRRVQEHFTIERLADEFLDVYEDALRTRGSFVTRPEAR</sequence>
<dbReference type="PANTHER" id="PTHR45947:SF3">
    <property type="entry name" value="SULFOQUINOVOSYL TRANSFERASE SQD2"/>
    <property type="match status" value="1"/>
</dbReference>
<protein>
    <submittedName>
        <fullName evidence="3">Capsular glucan synthase</fullName>
        <ecNumber evidence="3">2.4.1.21</ecNumber>
    </submittedName>
</protein>
<dbReference type="AlphaFoldDB" id="A0A518D084"/>
<dbReference type="Gene3D" id="3.40.50.2000">
    <property type="entry name" value="Glycogen Phosphorylase B"/>
    <property type="match status" value="2"/>
</dbReference>
<dbReference type="InterPro" id="IPR050194">
    <property type="entry name" value="Glycosyltransferase_grp1"/>
</dbReference>
<keyword evidence="3" id="KW-0328">Glycosyltransferase</keyword>
<gene>
    <name evidence="3" type="primary">glgA_2</name>
    <name evidence="3" type="ORF">Pla163_20040</name>
</gene>
<accession>A0A518D084</accession>
<feature type="domain" description="Glycosyltransferase subfamily 4-like N-terminal" evidence="2">
    <location>
        <begin position="19"/>
        <end position="211"/>
    </location>
</feature>
<dbReference type="CDD" id="cd03801">
    <property type="entry name" value="GT4_PimA-like"/>
    <property type="match status" value="1"/>
</dbReference>
<dbReference type="Pfam" id="PF13439">
    <property type="entry name" value="Glyco_transf_4"/>
    <property type="match status" value="1"/>
</dbReference>
<dbReference type="EC" id="2.4.1.21" evidence="3"/>
<reference evidence="3 4" key="1">
    <citation type="submission" date="2019-02" db="EMBL/GenBank/DDBJ databases">
        <title>Deep-cultivation of Planctomycetes and their phenomic and genomic characterization uncovers novel biology.</title>
        <authorList>
            <person name="Wiegand S."/>
            <person name="Jogler M."/>
            <person name="Boedeker C."/>
            <person name="Pinto D."/>
            <person name="Vollmers J."/>
            <person name="Rivas-Marin E."/>
            <person name="Kohn T."/>
            <person name="Peeters S.H."/>
            <person name="Heuer A."/>
            <person name="Rast P."/>
            <person name="Oberbeckmann S."/>
            <person name="Bunk B."/>
            <person name="Jeske O."/>
            <person name="Meyerdierks A."/>
            <person name="Storesund J.E."/>
            <person name="Kallscheuer N."/>
            <person name="Luecker S."/>
            <person name="Lage O.M."/>
            <person name="Pohl T."/>
            <person name="Merkel B.J."/>
            <person name="Hornburger P."/>
            <person name="Mueller R.-W."/>
            <person name="Bruemmer F."/>
            <person name="Labrenz M."/>
            <person name="Spormann A.M."/>
            <person name="Op den Camp H."/>
            <person name="Overmann J."/>
            <person name="Amann R."/>
            <person name="Jetten M.S.M."/>
            <person name="Mascher T."/>
            <person name="Medema M.H."/>
            <person name="Devos D.P."/>
            <person name="Kaster A.-K."/>
            <person name="Ovreas L."/>
            <person name="Rohde M."/>
            <person name="Galperin M.Y."/>
            <person name="Jogler C."/>
        </authorList>
    </citation>
    <scope>NUCLEOTIDE SEQUENCE [LARGE SCALE GENOMIC DNA]</scope>
    <source>
        <strain evidence="3 4">Pla163</strain>
    </source>
</reference>
<dbReference type="RefSeq" id="WP_145187218.1">
    <property type="nucleotide sequence ID" value="NZ_CP036290.1"/>
</dbReference>
<evidence type="ECO:0000259" key="1">
    <source>
        <dbReference type="Pfam" id="PF00534"/>
    </source>
</evidence>
<dbReference type="Proteomes" id="UP000319342">
    <property type="component" value="Chromosome"/>
</dbReference>
<dbReference type="OrthoDB" id="9775208at2"/>
<feature type="domain" description="Glycosyl transferase family 1" evidence="1">
    <location>
        <begin position="231"/>
        <end position="397"/>
    </location>
</feature>
<evidence type="ECO:0000313" key="3">
    <source>
        <dbReference type="EMBL" id="QDU84886.1"/>
    </source>
</evidence>
<keyword evidence="3" id="KW-0808">Transferase</keyword>
<dbReference type="InterPro" id="IPR028098">
    <property type="entry name" value="Glyco_trans_4-like_N"/>
</dbReference>
<name>A0A518D084_9BACT</name>
<dbReference type="GO" id="GO:0009011">
    <property type="term" value="F:alpha-1,4-glucan glucosyltransferase (ADP-glucose donor) activity"/>
    <property type="evidence" value="ECO:0007669"/>
    <property type="project" value="UniProtKB-EC"/>
</dbReference>
<dbReference type="SUPFAM" id="SSF53756">
    <property type="entry name" value="UDP-Glycosyltransferase/glycogen phosphorylase"/>
    <property type="match status" value="1"/>
</dbReference>
<dbReference type="Pfam" id="PF00534">
    <property type="entry name" value="Glycos_transf_1"/>
    <property type="match status" value="1"/>
</dbReference>
<proteinExistence type="predicted"/>
<dbReference type="EMBL" id="CP036290">
    <property type="protein sequence ID" value="QDU84886.1"/>
    <property type="molecule type" value="Genomic_DNA"/>
</dbReference>
<evidence type="ECO:0000259" key="2">
    <source>
        <dbReference type="Pfam" id="PF13439"/>
    </source>
</evidence>
<dbReference type="InterPro" id="IPR001296">
    <property type="entry name" value="Glyco_trans_1"/>
</dbReference>
<organism evidence="3 4">
    <name type="scientific">Rohdeia mirabilis</name>
    <dbReference type="NCBI Taxonomy" id="2528008"/>
    <lineage>
        <taxon>Bacteria</taxon>
        <taxon>Pseudomonadati</taxon>
        <taxon>Planctomycetota</taxon>
        <taxon>Planctomycetia</taxon>
        <taxon>Planctomycetia incertae sedis</taxon>
        <taxon>Rohdeia</taxon>
    </lineage>
</organism>